<evidence type="ECO:0000313" key="2">
    <source>
        <dbReference type="EMBL" id="KAL1596740.1"/>
    </source>
</evidence>
<protein>
    <submittedName>
        <fullName evidence="2">Uncharacterized protein</fullName>
    </submittedName>
</protein>
<evidence type="ECO:0000313" key="3">
    <source>
        <dbReference type="Proteomes" id="UP001521222"/>
    </source>
</evidence>
<feature type="compositionally biased region" description="Pro residues" evidence="1">
    <location>
        <begin position="170"/>
        <end position="188"/>
    </location>
</feature>
<feature type="compositionally biased region" description="Basic and acidic residues" evidence="1">
    <location>
        <begin position="197"/>
        <end position="207"/>
    </location>
</feature>
<comment type="caution">
    <text evidence="2">The sequence shown here is derived from an EMBL/GenBank/DDBJ whole genome shotgun (WGS) entry which is preliminary data.</text>
</comment>
<proteinExistence type="predicted"/>
<dbReference type="Proteomes" id="UP001521222">
    <property type="component" value="Unassembled WGS sequence"/>
</dbReference>
<feature type="compositionally biased region" description="Low complexity" evidence="1">
    <location>
        <begin position="228"/>
        <end position="241"/>
    </location>
</feature>
<gene>
    <name evidence="2" type="ORF">SLS59_007771</name>
</gene>
<feature type="compositionally biased region" description="Low complexity" evidence="1">
    <location>
        <begin position="115"/>
        <end position="132"/>
    </location>
</feature>
<keyword evidence="3" id="KW-1185">Reference proteome</keyword>
<organism evidence="2 3">
    <name type="scientific">Nothophoma quercina</name>
    <dbReference type="NCBI Taxonomy" id="749835"/>
    <lineage>
        <taxon>Eukaryota</taxon>
        <taxon>Fungi</taxon>
        <taxon>Dikarya</taxon>
        <taxon>Ascomycota</taxon>
        <taxon>Pezizomycotina</taxon>
        <taxon>Dothideomycetes</taxon>
        <taxon>Pleosporomycetidae</taxon>
        <taxon>Pleosporales</taxon>
        <taxon>Pleosporineae</taxon>
        <taxon>Didymellaceae</taxon>
        <taxon>Nothophoma</taxon>
    </lineage>
</organism>
<dbReference type="EMBL" id="JAKIXB020000028">
    <property type="protein sequence ID" value="KAL1596740.1"/>
    <property type="molecule type" value="Genomic_DNA"/>
</dbReference>
<evidence type="ECO:0000256" key="1">
    <source>
        <dbReference type="SAM" id="MobiDB-lite"/>
    </source>
</evidence>
<feature type="region of interest" description="Disordered" evidence="1">
    <location>
        <begin position="115"/>
        <end position="254"/>
    </location>
</feature>
<feature type="compositionally biased region" description="Low complexity" evidence="1">
    <location>
        <begin position="139"/>
        <end position="155"/>
    </location>
</feature>
<feature type="compositionally biased region" description="Basic and acidic residues" evidence="1">
    <location>
        <begin position="242"/>
        <end position="254"/>
    </location>
</feature>
<name>A0ABR3QX46_9PLEO</name>
<accession>A0ABR3QX46</accession>
<sequence length="254" mass="25161">MSPNERTPLLGGNPLPFLSSDFIGNGSSRKQDIHQQFCLLVGVPPSNGPANAPRPAGFKRTLYAALSNTLLLTQVVLGAALTGLGATDMYMNAVGEGANAALRARQPQTQIIAAPESSPNANGNASAPANSAAPPPGADPDASPASAPPKQKSQPSSPPPEPADETAKPTPAPEATPAPVPAPVPAPSLSPVVAVEEPPKDTADAKPGEGAANGSIGDGKAAAEDLEAVVADGGEGSSSEDGLVKKGEENVDGA</sequence>
<reference evidence="2 3" key="1">
    <citation type="submission" date="2024-02" db="EMBL/GenBank/DDBJ databases">
        <title>De novo assembly and annotation of 12 fungi associated with fruit tree decline syndrome in Ontario, Canada.</title>
        <authorList>
            <person name="Sulman M."/>
            <person name="Ellouze W."/>
            <person name="Ilyukhin E."/>
        </authorList>
    </citation>
    <scope>NUCLEOTIDE SEQUENCE [LARGE SCALE GENOMIC DNA]</scope>
    <source>
        <strain evidence="2 3">M97-236</strain>
    </source>
</reference>